<dbReference type="Proteomes" id="UP000007800">
    <property type="component" value="Unassembled WGS sequence"/>
</dbReference>
<evidence type="ECO:0000313" key="3">
    <source>
        <dbReference type="EMBL" id="EER05271.1"/>
    </source>
</evidence>
<protein>
    <recommendedName>
        <fullName evidence="2">NUA/TPR/MLP1-2-like domain-containing protein</fullName>
    </recommendedName>
</protein>
<dbReference type="InParanoid" id="C5LDD9"/>
<dbReference type="RefSeq" id="XP_002773455.1">
    <property type="nucleotide sequence ID" value="XM_002773409.1"/>
</dbReference>
<dbReference type="GeneID" id="9050837"/>
<accession>C5LDD9</accession>
<reference evidence="3 4" key="1">
    <citation type="submission" date="2008-07" db="EMBL/GenBank/DDBJ databases">
        <authorList>
            <person name="El-Sayed N."/>
            <person name="Caler E."/>
            <person name="Inman J."/>
            <person name="Amedeo P."/>
            <person name="Hass B."/>
            <person name="Wortman J."/>
        </authorList>
    </citation>
    <scope>NUCLEOTIDE SEQUENCE [LARGE SCALE GENOMIC DNA]</scope>
    <source>
        <strain evidence="4">ATCC 50983 / TXsc</strain>
    </source>
</reference>
<evidence type="ECO:0000313" key="4">
    <source>
        <dbReference type="Proteomes" id="UP000007800"/>
    </source>
</evidence>
<feature type="region of interest" description="Disordered" evidence="1">
    <location>
        <begin position="287"/>
        <end position="343"/>
    </location>
</feature>
<feature type="compositionally biased region" description="Basic and acidic residues" evidence="1">
    <location>
        <begin position="142"/>
        <end position="153"/>
    </location>
</feature>
<dbReference type="OrthoDB" id="445237at2759"/>
<feature type="compositionally biased region" description="Polar residues" evidence="1">
    <location>
        <begin position="154"/>
        <end position="176"/>
    </location>
</feature>
<dbReference type="AlphaFoldDB" id="C5LDD9"/>
<dbReference type="InterPro" id="IPR057974">
    <property type="entry name" value="NUA/TPR/MLP1-2-like_dom"/>
</dbReference>
<proteinExistence type="predicted"/>
<keyword evidence="4" id="KW-1185">Reference proteome</keyword>
<evidence type="ECO:0000256" key="1">
    <source>
        <dbReference type="SAM" id="MobiDB-lite"/>
    </source>
</evidence>
<dbReference type="Pfam" id="PF25785">
    <property type="entry name" value="TPR"/>
    <property type="match status" value="1"/>
</dbReference>
<gene>
    <name evidence="3" type="ORF">Pmar_PMAR027911</name>
</gene>
<name>C5LDD9_PERM5</name>
<sequence>MAPGNAAMDSRTCLAESVLTSLACFHRTAGIQHCMDKALRGSFAKKLAMIKPLLEVLAQEPSDERIEEAKGAYDVENKKEAEDHRGAMAHLMRQLRAVEREGEAAKRSLKARLSKVKQEKENCIAKYEKMLEDRQKELEQQKKTFESQIDRATRQASSLSNKKSSVAKRSTDFKSQNEALKRELADAETQVKVLLKEIQSLRGGGHNRSACSTQPDGEFTRASLIYDSEVSAVIEAALNKPPMSQSVIVLEDASGMQSSNDSGGGKARSKTLIIEGERQPVTKRYRGGRAKQVTTAAPVFIPEGHSPPRKRPNWNRKGVAEATPVAERTRARKAVAAGNAGSR</sequence>
<feature type="region of interest" description="Disordered" evidence="1">
    <location>
        <begin position="142"/>
        <end position="176"/>
    </location>
</feature>
<feature type="domain" description="NUA/TPR/MLP1-2-like" evidence="2">
    <location>
        <begin position="165"/>
        <end position="235"/>
    </location>
</feature>
<dbReference type="EMBL" id="GG680969">
    <property type="protein sequence ID" value="EER05271.1"/>
    <property type="molecule type" value="Genomic_DNA"/>
</dbReference>
<organism evidence="4">
    <name type="scientific">Perkinsus marinus (strain ATCC 50983 / TXsc)</name>
    <dbReference type="NCBI Taxonomy" id="423536"/>
    <lineage>
        <taxon>Eukaryota</taxon>
        <taxon>Sar</taxon>
        <taxon>Alveolata</taxon>
        <taxon>Perkinsozoa</taxon>
        <taxon>Perkinsea</taxon>
        <taxon>Perkinsida</taxon>
        <taxon>Perkinsidae</taxon>
        <taxon>Perkinsus</taxon>
    </lineage>
</organism>
<evidence type="ECO:0000259" key="2">
    <source>
        <dbReference type="Pfam" id="PF25785"/>
    </source>
</evidence>